<evidence type="ECO:0000256" key="2">
    <source>
        <dbReference type="SAM" id="SignalP"/>
    </source>
</evidence>
<keyword evidence="2" id="KW-0732">Signal</keyword>
<gene>
    <name evidence="3" type="ORF">DVH24_026833</name>
</gene>
<feature type="transmembrane region" description="Helical" evidence="1">
    <location>
        <begin position="129"/>
        <end position="147"/>
    </location>
</feature>
<reference evidence="3 4" key="1">
    <citation type="submission" date="2018-10" db="EMBL/GenBank/DDBJ databases">
        <title>A high-quality apple genome assembly.</title>
        <authorList>
            <person name="Hu J."/>
        </authorList>
    </citation>
    <scope>NUCLEOTIDE SEQUENCE [LARGE SCALE GENOMIC DNA]</scope>
    <source>
        <strain evidence="4">cv. HFTH1</strain>
        <tissue evidence="3">Young leaf</tissue>
    </source>
</reference>
<dbReference type="AlphaFoldDB" id="A0A498K9N4"/>
<evidence type="ECO:0000313" key="4">
    <source>
        <dbReference type="Proteomes" id="UP000290289"/>
    </source>
</evidence>
<feature type="transmembrane region" description="Helical" evidence="1">
    <location>
        <begin position="56"/>
        <end position="74"/>
    </location>
</feature>
<name>A0A498K9N4_MALDO</name>
<proteinExistence type="predicted"/>
<feature type="transmembrane region" description="Helical" evidence="1">
    <location>
        <begin position="153"/>
        <end position="175"/>
    </location>
</feature>
<keyword evidence="1" id="KW-0472">Membrane</keyword>
<accession>A0A498K9N4</accession>
<comment type="caution">
    <text evidence="3">The sequence shown here is derived from an EMBL/GenBank/DDBJ whole genome shotgun (WGS) entry which is preliminary data.</text>
</comment>
<protein>
    <recommendedName>
        <fullName evidence="5">Transmembrane protein</fullName>
    </recommendedName>
</protein>
<sequence length="195" mass="21472">MATPHISSMSVFCFSLFLCFHLFPTILSSSSCIGSNGTLASVGNFSIPTIFFSPHPLFIPLFFTSTTIFSNLISRLSWKVFRASAQVVTPPPSIYVLLLARLLVGCSSHEFHLLDGCEFGICGMMEEGGIFLIFYLEASFSWIPVIARGGGGSWSAVLMAAVLRGFLFFFCLFFARSLGLGVLYWDSFCSSRLYL</sequence>
<dbReference type="EMBL" id="RDQH01000330">
    <property type="protein sequence ID" value="RXI02303.1"/>
    <property type="molecule type" value="Genomic_DNA"/>
</dbReference>
<keyword evidence="1" id="KW-1133">Transmembrane helix</keyword>
<evidence type="ECO:0000256" key="1">
    <source>
        <dbReference type="SAM" id="Phobius"/>
    </source>
</evidence>
<dbReference type="Proteomes" id="UP000290289">
    <property type="component" value="Chromosome 4"/>
</dbReference>
<feature type="chain" id="PRO_5019736427" description="Transmembrane protein" evidence="2">
    <location>
        <begin position="29"/>
        <end position="195"/>
    </location>
</feature>
<keyword evidence="4" id="KW-1185">Reference proteome</keyword>
<evidence type="ECO:0008006" key="5">
    <source>
        <dbReference type="Google" id="ProtNLM"/>
    </source>
</evidence>
<evidence type="ECO:0000313" key="3">
    <source>
        <dbReference type="EMBL" id="RXI02303.1"/>
    </source>
</evidence>
<feature type="signal peptide" evidence="2">
    <location>
        <begin position="1"/>
        <end position="28"/>
    </location>
</feature>
<organism evidence="3 4">
    <name type="scientific">Malus domestica</name>
    <name type="common">Apple</name>
    <name type="synonym">Pyrus malus</name>
    <dbReference type="NCBI Taxonomy" id="3750"/>
    <lineage>
        <taxon>Eukaryota</taxon>
        <taxon>Viridiplantae</taxon>
        <taxon>Streptophyta</taxon>
        <taxon>Embryophyta</taxon>
        <taxon>Tracheophyta</taxon>
        <taxon>Spermatophyta</taxon>
        <taxon>Magnoliopsida</taxon>
        <taxon>eudicotyledons</taxon>
        <taxon>Gunneridae</taxon>
        <taxon>Pentapetalae</taxon>
        <taxon>rosids</taxon>
        <taxon>fabids</taxon>
        <taxon>Rosales</taxon>
        <taxon>Rosaceae</taxon>
        <taxon>Amygdaloideae</taxon>
        <taxon>Maleae</taxon>
        <taxon>Malus</taxon>
    </lineage>
</organism>
<keyword evidence="1" id="KW-0812">Transmembrane</keyword>